<gene>
    <name evidence="3" type="ORF">C1H46_026047</name>
</gene>
<dbReference type="AlphaFoldDB" id="A0A540LPR2"/>
<evidence type="ECO:0000256" key="1">
    <source>
        <dbReference type="SAM" id="MobiDB-lite"/>
    </source>
</evidence>
<name>A0A540LPR2_MALBA</name>
<dbReference type="Gene3D" id="2.60.40.420">
    <property type="entry name" value="Cupredoxins - blue copper proteins"/>
    <property type="match status" value="1"/>
</dbReference>
<feature type="compositionally biased region" description="Basic and acidic residues" evidence="1">
    <location>
        <begin position="50"/>
        <end position="60"/>
    </location>
</feature>
<proteinExistence type="predicted"/>
<dbReference type="Proteomes" id="UP000315295">
    <property type="component" value="Unassembled WGS sequence"/>
</dbReference>
<evidence type="ECO:0000313" key="4">
    <source>
        <dbReference type="Proteomes" id="UP000315295"/>
    </source>
</evidence>
<accession>A0A540LPR2</accession>
<sequence>MVTNFLTFAVCHRGSNALVSTGALMNDINTSPELTAVTGRFPFEEILKLEKPGAENKDASDTEDDEEDGDDEELDEAKAATYIVGDQRGWTIPPYDNYYKIWASKHRVIKVNDILVFKFEYGKQNWAWVERHDYNVCNTTAVP</sequence>
<dbReference type="PROSITE" id="PS51485">
    <property type="entry name" value="PHYTOCYANIN"/>
    <property type="match status" value="1"/>
</dbReference>
<dbReference type="InterPro" id="IPR008972">
    <property type="entry name" value="Cupredoxin"/>
</dbReference>
<feature type="region of interest" description="Disordered" evidence="1">
    <location>
        <begin position="50"/>
        <end position="74"/>
    </location>
</feature>
<dbReference type="STRING" id="106549.A0A540LPR2"/>
<dbReference type="InterPro" id="IPR003245">
    <property type="entry name" value="Phytocyanin_dom"/>
</dbReference>
<dbReference type="Pfam" id="PF02298">
    <property type="entry name" value="Cu_bind_like"/>
    <property type="match status" value="1"/>
</dbReference>
<keyword evidence="4" id="KW-1185">Reference proteome</keyword>
<dbReference type="EMBL" id="VIEB01000511">
    <property type="protein sequence ID" value="TQD88388.1"/>
    <property type="molecule type" value="Genomic_DNA"/>
</dbReference>
<organism evidence="3 4">
    <name type="scientific">Malus baccata</name>
    <name type="common">Siberian crab apple</name>
    <name type="synonym">Pyrus baccata</name>
    <dbReference type="NCBI Taxonomy" id="106549"/>
    <lineage>
        <taxon>Eukaryota</taxon>
        <taxon>Viridiplantae</taxon>
        <taxon>Streptophyta</taxon>
        <taxon>Embryophyta</taxon>
        <taxon>Tracheophyta</taxon>
        <taxon>Spermatophyta</taxon>
        <taxon>Magnoliopsida</taxon>
        <taxon>eudicotyledons</taxon>
        <taxon>Gunneridae</taxon>
        <taxon>Pentapetalae</taxon>
        <taxon>rosids</taxon>
        <taxon>fabids</taxon>
        <taxon>Rosales</taxon>
        <taxon>Rosaceae</taxon>
        <taxon>Amygdaloideae</taxon>
        <taxon>Maleae</taxon>
        <taxon>Malus</taxon>
    </lineage>
</organism>
<dbReference type="SUPFAM" id="SSF49503">
    <property type="entry name" value="Cupredoxins"/>
    <property type="match status" value="1"/>
</dbReference>
<feature type="compositionally biased region" description="Acidic residues" evidence="1">
    <location>
        <begin position="61"/>
        <end position="74"/>
    </location>
</feature>
<protein>
    <recommendedName>
        <fullName evidence="2">Phytocyanin domain-containing protein</fullName>
    </recommendedName>
</protein>
<dbReference type="GO" id="GO:0009055">
    <property type="term" value="F:electron transfer activity"/>
    <property type="evidence" value="ECO:0007669"/>
    <property type="project" value="InterPro"/>
</dbReference>
<reference evidence="3 4" key="1">
    <citation type="journal article" date="2019" name="G3 (Bethesda)">
        <title>Sequencing of a Wild Apple (Malus baccata) Genome Unravels the Differences Between Cultivated and Wild Apple Species Regarding Disease Resistance and Cold Tolerance.</title>
        <authorList>
            <person name="Chen X."/>
        </authorList>
    </citation>
    <scope>NUCLEOTIDE SEQUENCE [LARGE SCALE GENOMIC DNA]</scope>
    <source>
        <strain evidence="4">cv. Shandingzi</strain>
        <tissue evidence="3">Leaves</tissue>
    </source>
</reference>
<evidence type="ECO:0000259" key="2">
    <source>
        <dbReference type="PROSITE" id="PS51485"/>
    </source>
</evidence>
<feature type="domain" description="Phytocyanin" evidence="2">
    <location>
        <begin position="80"/>
        <end position="143"/>
    </location>
</feature>
<evidence type="ECO:0000313" key="3">
    <source>
        <dbReference type="EMBL" id="TQD88388.1"/>
    </source>
</evidence>
<comment type="caution">
    <text evidence="3">The sequence shown here is derived from an EMBL/GenBank/DDBJ whole genome shotgun (WGS) entry which is preliminary data.</text>
</comment>